<proteinExistence type="predicted"/>
<dbReference type="PANTHER" id="PTHR34777:SF1">
    <property type="entry name" value="VQ MOTIF-CONTAINING PROTEIN 10"/>
    <property type="match status" value="1"/>
</dbReference>
<dbReference type="Proteomes" id="UP001419268">
    <property type="component" value="Unassembled WGS sequence"/>
</dbReference>
<dbReference type="InterPro" id="IPR008889">
    <property type="entry name" value="VQ"/>
</dbReference>
<evidence type="ECO:0000313" key="3">
    <source>
        <dbReference type="Proteomes" id="UP001419268"/>
    </source>
</evidence>
<dbReference type="InterPro" id="IPR039608">
    <property type="entry name" value="VQ_1/10"/>
</dbReference>
<dbReference type="EMBL" id="JBBNAG010000006">
    <property type="protein sequence ID" value="KAK9126220.1"/>
    <property type="molecule type" value="Genomic_DNA"/>
</dbReference>
<feature type="domain" description="VQ" evidence="1">
    <location>
        <begin position="24"/>
        <end position="48"/>
    </location>
</feature>
<dbReference type="AlphaFoldDB" id="A0AAP0P2G2"/>
<accession>A0AAP0P2G2</accession>
<reference evidence="2 3" key="1">
    <citation type="submission" date="2024-01" db="EMBL/GenBank/DDBJ databases">
        <title>Genome assemblies of Stephania.</title>
        <authorList>
            <person name="Yang L."/>
        </authorList>
    </citation>
    <scope>NUCLEOTIDE SEQUENCE [LARGE SCALE GENOMIC DNA]</scope>
    <source>
        <strain evidence="2">JXDWG</strain>
        <tissue evidence="2">Leaf</tissue>
    </source>
</reference>
<gene>
    <name evidence="2" type="ORF">Scep_015066</name>
</gene>
<name>A0AAP0P2G2_9MAGN</name>
<protein>
    <recommendedName>
        <fullName evidence="1">VQ domain-containing protein</fullName>
    </recommendedName>
</protein>
<dbReference type="Pfam" id="PF05678">
    <property type="entry name" value="VQ"/>
    <property type="match status" value="1"/>
</dbReference>
<dbReference type="PANTHER" id="PTHR34777">
    <property type="entry name" value="VQ MOTIF-CONTAINING PROTEIN 10"/>
    <property type="match status" value="1"/>
</dbReference>
<comment type="caution">
    <text evidence="2">The sequence shown here is derived from an EMBL/GenBank/DDBJ whole genome shotgun (WGS) entry which is preliminary data.</text>
</comment>
<keyword evidence="3" id="KW-1185">Reference proteome</keyword>
<sequence length="122" mass="13934">MILSLNIVGGRHGGREHDHVKVTIIDTHYIQTDSKSFKSVVQSLTGKNLSSTLSVESESHSKMLIDSRDKDTNNRRHISVRSVEAAVTVNDNKVQFEEFEKLFMEFPPSDECNDIIYTYIYI</sequence>
<evidence type="ECO:0000259" key="1">
    <source>
        <dbReference type="Pfam" id="PF05678"/>
    </source>
</evidence>
<organism evidence="2 3">
    <name type="scientific">Stephania cephalantha</name>
    <dbReference type="NCBI Taxonomy" id="152367"/>
    <lineage>
        <taxon>Eukaryota</taxon>
        <taxon>Viridiplantae</taxon>
        <taxon>Streptophyta</taxon>
        <taxon>Embryophyta</taxon>
        <taxon>Tracheophyta</taxon>
        <taxon>Spermatophyta</taxon>
        <taxon>Magnoliopsida</taxon>
        <taxon>Ranunculales</taxon>
        <taxon>Menispermaceae</taxon>
        <taxon>Menispermoideae</taxon>
        <taxon>Cissampelideae</taxon>
        <taxon>Stephania</taxon>
    </lineage>
</organism>
<evidence type="ECO:0000313" key="2">
    <source>
        <dbReference type="EMBL" id="KAK9126220.1"/>
    </source>
</evidence>